<feature type="region of interest" description="Disordered" evidence="1">
    <location>
        <begin position="477"/>
        <end position="514"/>
    </location>
</feature>
<dbReference type="Pfam" id="PF02338">
    <property type="entry name" value="OTU"/>
    <property type="match status" value="1"/>
</dbReference>
<feature type="region of interest" description="Disordered" evidence="1">
    <location>
        <begin position="1"/>
        <end position="25"/>
    </location>
</feature>
<dbReference type="InterPro" id="IPR003323">
    <property type="entry name" value="OTU_dom"/>
</dbReference>
<proteinExistence type="predicted"/>
<dbReference type="InterPro" id="IPR050704">
    <property type="entry name" value="Peptidase_C85-like"/>
</dbReference>
<organism evidence="3 4">
    <name type="scientific">Perkinsus chesapeaki</name>
    <name type="common">Clam parasite</name>
    <name type="synonym">Perkinsus andrewsi</name>
    <dbReference type="NCBI Taxonomy" id="330153"/>
    <lineage>
        <taxon>Eukaryota</taxon>
        <taxon>Sar</taxon>
        <taxon>Alveolata</taxon>
        <taxon>Perkinsozoa</taxon>
        <taxon>Perkinsea</taxon>
        <taxon>Perkinsida</taxon>
        <taxon>Perkinsidae</taxon>
        <taxon>Perkinsus</taxon>
    </lineage>
</organism>
<evidence type="ECO:0000313" key="4">
    <source>
        <dbReference type="Proteomes" id="UP000591131"/>
    </source>
</evidence>
<feature type="compositionally biased region" description="Basic residues" evidence="1">
    <location>
        <begin position="1"/>
        <end position="16"/>
    </location>
</feature>
<feature type="region of interest" description="Disordered" evidence="1">
    <location>
        <begin position="193"/>
        <end position="225"/>
    </location>
</feature>
<dbReference type="CDD" id="cd22771">
    <property type="entry name" value="OTU_plant_OTU7-like"/>
    <property type="match status" value="1"/>
</dbReference>
<reference evidence="3 4" key="1">
    <citation type="submission" date="2020-04" db="EMBL/GenBank/DDBJ databases">
        <title>Perkinsus chesapeaki whole genome sequence.</title>
        <authorList>
            <person name="Bogema D.R."/>
        </authorList>
    </citation>
    <scope>NUCLEOTIDE SEQUENCE [LARGE SCALE GENOMIC DNA]</scope>
    <source>
        <strain evidence="3">ATCC PRA-425</strain>
    </source>
</reference>
<dbReference type="EMBL" id="JAAPAO010000102">
    <property type="protein sequence ID" value="KAF4672678.1"/>
    <property type="molecule type" value="Genomic_DNA"/>
</dbReference>
<evidence type="ECO:0000256" key="1">
    <source>
        <dbReference type="SAM" id="MobiDB-lite"/>
    </source>
</evidence>
<dbReference type="SUPFAM" id="SSF54001">
    <property type="entry name" value="Cysteine proteinases"/>
    <property type="match status" value="1"/>
</dbReference>
<evidence type="ECO:0000259" key="2">
    <source>
        <dbReference type="PROSITE" id="PS50802"/>
    </source>
</evidence>
<keyword evidence="4" id="KW-1185">Reference proteome</keyword>
<dbReference type="AlphaFoldDB" id="A0A7J6MM54"/>
<dbReference type="Gene3D" id="3.90.70.80">
    <property type="match status" value="1"/>
</dbReference>
<evidence type="ECO:0000313" key="3">
    <source>
        <dbReference type="EMBL" id="KAF4672678.1"/>
    </source>
</evidence>
<sequence>MARGSKKKGAPKHQRHDRSSPPEDLNQVRRMLQKRGLLIQEALPDGNCLFRSFALQLKGVETFHDEYRQACCDWLESHEDVFGDFVDLSEEGFEHYSDYVGNMRRSGTWGGQVELTALCGAYDVAALVIRAEGVHYEIKAKEVDPEVTQCIILSYHDGEHYNSVVWADREDRTLAEVREKFCSTEVSEVDAPKLSKKELKKQQKEKRKNKGKAGRKKAASVSDTEEPPHLVQVVLARNIKPAEFIMKLGAGGAIDGGFKIPNLRRAPFWKFIWTQQFVAREHFFSVHHAGLLFSMAFFWWTGWFDTAPVERRDKYYMNGAKFRLQSAYHNPGSRPAYKIAQEQAKIRYFYRGFDHPYTINEAKDQLWKLRENWVIQNYPGVQYPYVSKQMMPSQLPDKMTFFCEANERLLRHCAMKLLVSQARIAIHMLSTRVLYSGSTLLTRFGPAMARPALIRLSTAMAAPTFRVPAGRGFSTTATADEAHQEESHAGGEGEQTHQEYSKSKELGNPITWANPTGGPTIDDYSSDNWKWVFPVGTGLIFFFGWIKGRKDRKEKSLIRGSPAAY</sequence>
<dbReference type="Proteomes" id="UP000591131">
    <property type="component" value="Unassembled WGS sequence"/>
</dbReference>
<feature type="domain" description="OTU" evidence="2">
    <location>
        <begin position="37"/>
        <end position="167"/>
    </location>
</feature>
<feature type="compositionally biased region" description="Basic and acidic residues" evidence="1">
    <location>
        <begin position="480"/>
        <end position="505"/>
    </location>
</feature>
<dbReference type="PROSITE" id="PS50802">
    <property type="entry name" value="OTU"/>
    <property type="match status" value="1"/>
</dbReference>
<dbReference type="OrthoDB" id="417626at2759"/>
<feature type="compositionally biased region" description="Basic and acidic residues" evidence="1">
    <location>
        <begin position="193"/>
        <end position="202"/>
    </location>
</feature>
<dbReference type="InterPro" id="IPR038765">
    <property type="entry name" value="Papain-like_cys_pep_sf"/>
</dbReference>
<name>A0A7J6MM54_PERCH</name>
<accession>A0A7J6MM54</accession>
<feature type="compositionally biased region" description="Basic residues" evidence="1">
    <location>
        <begin position="203"/>
        <end position="218"/>
    </location>
</feature>
<dbReference type="GO" id="GO:0004843">
    <property type="term" value="F:cysteine-type deubiquitinase activity"/>
    <property type="evidence" value="ECO:0007669"/>
    <property type="project" value="TreeGrafter"/>
</dbReference>
<dbReference type="GO" id="GO:0016579">
    <property type="term" value="P:protein deubiquitination"/>
    <property type="evidence" value="ECO:0007669"/>
    <property type="project" value="TreeGrafter"/>
</dbReference>
<protein>
    <recommendedName>
        <fullName evidence="2">OTU domain-containing protein</fullName>
    </recommendedName>
</protein>
<dbReference type="PANTHER" id="PTHR12419">
    <property type="entry name" value="OTU DOMAIN CONTAINING PROTEIN"/>
    <property type="match status" value="1"/>
</dbReference>
<comment type="caution">
    <text evidence="3">The sequence shown here is derived from an EMBL/GenBank/DDBJ whole genome shotgun (WGS) entry which is preliminary data.</text>
</comment>
<gene>
    <name evidence="3" type="ORF">FOL47_000231</name>
</gene>